<dbReference type="Proteomes" id="UP000652354">
    <property type="component" value="Unassembled WGS sequence"/>
</dbReference>
<evidence type="ECO:0000313" key="6">
    <source>
        <dbReference type="EMBL" id="GIG54952.1"/>
    </source>
</evidence>
<protein>
    <recommendedName>
        <fullName evidence="5">HTH tetR-type domain-containing protein</fullName>
    </recommendedName>
</protein>
<dbReference type="SUPFAM" id="SSF48498">
    <property type="entry name" value="Tetracyclin repressor-like, C-terminal domain"/>
    <property type="match status" value="1"/>
</dbReference>
<dbReference type="InterPro" id="IPR025996">
    <property type="entry name" value="MT1864/Rv1816-like_C"/>
</dbReference>
<keyword evidence="3" id="KW-0804">Transcription</keyword>
<dbReference type="PANTHER" id="PTHR30055">
    <property type="entry name" value="HTH-TYPE TRANSCRIPTIONAL REGULATOR RUTR"/>
    <property type="match status" value="1"/>
</dbReference>
<dbReference type="RefSeq" id="WP_203655959.1">
    <property type="nucleotide sequence ID" value="NZ_BONR01000003.1"/>
</dbReference>
<evidence type="ECO:0000256" key="1">
    <source>
        <dbReference type="ARBA" id="ARBA00023015"/>
    </source>
</evidence>
<proteinExistence type="predicted"/>
<evidence type="ECO:0000313" key="7">
    <source>
        <dbReference type="Proteomes" id="UP000652354"/>
    </source>
</evidence>
<dbReference type="SUPFAM" id="SSF46689">
    <property type="entry name" value="Homeodomain-like"/>
    <property type="match status" value="1"/>
</dbReference>
<dbReference type="PANTHER" id="PTHR30055:SF226">
    <property type="entry name" value="HTH-TYPE TRANSCRIPTIONAL REGULATOR PKSA"/>
    <property type="match status" value="1"/>
</dbReference>
<name>A0A919Q2C9_9MICO</name>
<dbReference type="Pfam" id="PF13305">
    <property type="entry name" value="TetR_C_33"/>
    <property type="match status" value="1"/>
</dbReference>
<dbReference type="Pfam" id="PF00440">
    <property type="entry name" value="TetR_N"/>
    <property type="match status" value="1"/>
</dbReference>
<keyword evidence="7" id="KW-1185">Reference proteome</keyword>
<dbReference type="InterPro" id="IPR001647">
    <property type="entry name" value="HTH_TetR"/>
</dbReference>
<reference evidence="6" key="1">
    <citation type="submission" date="2021-01" db="EMBL/GenBank/DDBJ databases">
        <title>Whole genome shotgun sequence of Demequina activiva NBRC 110675.</title>
        <authorList>
            <person name="Komaki H."/>
            <person name="Tamura T."/>
        </authorList>
    </citation>
    <scope>NUCLEOTIDE SEQUENCE</scope>
    <source>
        <strain evidence="6">NBRC 110675</strain>
    </source>
</reference>
<organism evidence="6 7">
    <name type="scientific">Demequina activiva</name>
    <dbReference type="NCBI Taxonomy" id="1582364"/>
    <lineage>
        <taxon>Bacteria</taxon>
        <taxon>Bacillati</taxon>
        <taxon>Actinomycetota</taxon>
        <taxon>Actinomycetes</taxon>
        <taxon>Micrococcales</taxon>
        <taxon>Demequinaceae</taxon>
        <taxon>Demequina</taxon>
    </lineage>
</organism>
<keyword evidence="1" id="KW-0805">Transcription regulation</keyword>
<evidence type="ECO:0000259" key="5">
    <source>
        <dbReference type="PROSITE" id="PS50977"/>
    </source>
</evidence>
<evidence type="ECO:0000256" key="2">
    <source>
        <dbReference type="ARBA" id="ARBA00023125"/>
    </source>
</evidence>
<dbReference type="GO" id="GO:0003700">
    <property type="term" value="F:DNA-binding transcription factor activity"/>
    <property type="evidence" value="ECO:0007669"/>
    <property type="project" value="TreeGrafter"/>
</dbReference>
<dbReference type="EMBL" id="BONR01000003">
    <property type="protein sequence ID" value="GIG54952.1"/>
    <property type="molecule type" value="Genomic_DNA"/>
</dbReference>
<dbReference type="InterPro" id="IPR036271">
    <property type="entry name" value="Tet_transcr_reg_TetR-rel_C_sf"/>
</dbReference>
<dbReference type="InterPro" id="IPR009057">
    <property type="entry name" value="Homeodomain-like_sf"/>
</dbReference>
<evidence type="ECO:0000256" key="3">
    <source>
        <dbReference type="ARBA" id="ARBA00023163"/>
    </source>
</evidence>
<feature type="DNA-binding region" description="H-T-H motif" evidence="4">
    <location>
        <begin position="29"/>
        <end position="48"/>
    </location>
</feature>
<accession>A0A919Q2C9</accession>
<sequence>MPGEPEPLRDRLLEAAIRILGDKGGAGLTIRAVATAAECSTMGVYTHFSGKPGLLDAIIEEGFQDFDRCVSQAIDGIEDGRERLLAGAVEYREWALVHSTQYQVMFTPSVPGYERNDAALERGAASFSLHRARVVRALERGDIPGSVEDADLIATHIWTTCHGHVMLALLRGTAAHAEPERHEFRTSMRWAIDGVGAVGAPGSSGA</sequence>
<dbReference type="GO" id="GO:0000976">
    <property type="term" value="F:transcription cis-regulatory region binding"/>
    <property type="evidence" value="ECO:0007669"/>
    <property type="project" value="TreeGrafter"/>
</dbReference>
<keyword evidence="2 4" id="KW-0238">DNA-binding</keyword>
<dbReference type="PROSITE" id="PS50977">
    <property type="entry name" value="HTH_TETR_2"/>
    <property type="match status" value="1"/>
</dbReference>
<dbReference type="AlphaFoldDB" id="A0A919Q2C9"/>
<dbReference type="Gene3D" id="1.10.357.10">
    <property type="entry name" value="Tetracycline Repressor, domain 2"/>
    <property type="match status" value="1"/>
</dbReference>
<dbReference type="InterPro" id="IPR050109">
    <property type="entry name" value="HTH-type_TetR-like_transc_reg"/>
</dbReference>
<feature type="domain" description="HTH tetR-type" evidence="5">
    <location>
        <begin position="6"/>
        <end position="66"/>
    </location>
</feature>
<gene>
    <name evidence="6" type="ORF">Dac01nite_17040</name>
</gene>
<comment type="caution">
    <text evidence="6">The sequence shown here is derived from an EMBL/GenBank/DDBJ whole genome shotgun (WGS) entry which is preliminary data.</text>
</comment>
<evidence type="ECO:0000256" key="4">
    <source>
        <dbReference type="PROSITE-ProRule" id="PRU00335"/>
    </source>
</evidence>